<name>A0AA87RK00_9MICO</name>
<gene>
    <name evidence="1" type="ORF">ABA31_20090</name>
</gene>
<reference evidence="1 2" key="1">
    <citation type="submission" date="2019-07" db="EMBL/GenBank/DDBJ databases">
        <title>Whole genome shotgun sequence of Agrococcus baldri NBRC 103055.</title>
        <authorList>
            <person name="Hosoyama A."/>
            <person name="Uohara A."/>
            <person name="Ohji S."/>
            <person name="Ichikawa N."/>
        </authorList>
    </citation>
    <scope>NUCLEOTIDE SEQUENCE [LARGE SCALE GENOMIC DNA]</scope>
    <source>
        <strain evidence="1 2">NBRC 103055</strain>
    </source>
</reference>
<evidence type="ECO:0000313" key="2">
    <source>
        <dbReference type="Proteomes" id="UP000321749"/>
    </source>
</evidence>
<evidence type="ECO:0000313" key="1">
    <source>
        <dbReference type="EMBL" id="GEK80658.1"/>
    </source>
</evidence>
<dbReference type="Proteomes" id="UP000321749">
    <property type="component" value="Unassembled WGS sequence"/>
</dbReference>
<comment type="caution">
    <text evidence="1">The sequence shown here is derived from an EMBL/GenBank/DDBJ whole genome shotgun (WGS) entry which is preliminary data.</text>
</comment>
<accession>A0AA87RK00</accession>
<sequence>MASGDLQHAVLVAARAYQARSDRQGEPYVAHAVRVMLDVEGDDARAVAILHDVIEWGAISTREFLGEHFPEPVVEAVDALTMREGEPLEDAVARISGSELAVRVKLADLRDNAQRWRLDAMPDAATRARLLAQYRRTAELLGTSLDEICGRAVE</sequence>
<dbReference type="RefSeq" id="WP_146795133.1">
    <property type="nucleotide sequence ID" value="NZ_BJUU01000012.1"/>
</dbReference>
<proteinExistence type="predicted"/>
<dbReference type="Gene3D" id="1.10.3210.10">
    <property type="entry name" value="Hypothetical protein af1432"/>
    <property type="match status" value="1"/>
</dbReference>
<dbReference type="AlphaFoldDB" id="A0AA87RK00"/>
<organism evidence="1 2">
    <name type="scientific">Agrococcus baldri</name>
    <dbReference type="NCBI Taxonomy" id="153730"/>
    <lineage>
        <taxon>Bacteria</taxon>
        <taxon>Bacillati</taxon>
        <taxon>Actinomycetota</taxon>
        <taxon>Actinomycetes</taxon>
        <taxon>Micrococcales</taxon>
        <taxon>Microbacteriaceae</taxon>
        <taxon>Agrococcus</taxon>
    </lineage>
</organism>
<dbReference type="EMBL" id="BJUU01000012">
    <property type="protein sequence ID" value="GEK80658.1"/>
    <property type="molecule type" value="Genomic_DNA"/>
</dbReference>
<protein>
    <recommendedName>
        <fullName evidence="3">HD domain-containing protein</fullName>
    </recommendedName>
</protein>
<evidence type="ECO:0008006" key="3">
    <source>
        <dbReference type="Google" id="ProtNLM"/>
    </source>
</evidence>
<dbReference type="SUPFAM" id="SSF109604">
    <property type="entry name" value="HD-domain/PDEase-like"/>
    <property type="match status" value="1"/>
</dbReference>
<keyword evidence="2" id="KW-1185">Reference proteome</keyword>